<evidence type="ECO:0000313" key="2">
    <source>
        <dbReference type="EMBL" id="GLZ78214.1"/>
    </source>
</evidence>
<sequence>MLLTICLICWAIVVSTPFGIAYVWRGRMPLRQPPPTVWIWGQSTASKEAFRRAAPMALIGFGTASLGVAVVTSVLTPEGRPSETASPFLVACLGVFMLAMTLAYWIIPLFNRPKFLVPPMYRAEDGIITARRRRKATENG</sequence>
<feature type="transmembrane region" description="Helical" evidence="1">
    <location>
        <begin position="56"/>
        <end position="76"/>
    </location>
</feature>
<name>A0A9W6W953_9ACTN</name>
<keyword evidence="3" id="KW-1185">Reference proteome</keyword>
<proteinExistence type="predicted"/>
<keyword evidence="1" id="KW-0812">Transmembrane</keyword>
<dbReference type="EMBL" id="BSTX01000002">
    <property type="protein sequence ID" value="GLZ78214.1"/>
    <property type="molecule type" value="Genomic_DNA"/>
</dbReference>
<dbReference type="AlphaFoldDB" id="A0A9W6W953"/>
<evidence type="ECO:0000256" key="1">
    <source>
        <dbReference type="SAM" id="Phobius"/>
    </source>
</evidence>
<accession>A0A9W6W953</accession>
<keyword evidence="1" id="KW-1133">Transmembrane helix</keyword>
<protein>
    <submittedName>
        <fullName evidence="2">Uncharacterized protein</fullName>
    </submittedName>
</protein>
<gene>
    <name evidence="2" type="ORF">Afil01_30210</name>
</gene>
<keyword evidence="1" id="KW-0472">Membrane</keyword>
<dbReference type="Proteomes" id="UP001165079">
    <property type="component" value="Unassembled WGS sequence"/>
</dbReference>
<comment type="caution">
    <text evidence="2">The sequence shown here is derived from an EMBL/GenBank/DDBJ whole genome shotgun (WGS) entry which is preliminary data.</text>
</comment>
<evidence type="ECO:0000313" key="3">
    <source>
        <dbReference type="Proteomes" id="UP001165079"/>
    </source>
</evidence>
<feature type="transmembrane region" description="Helical" evidence="1">
    <location>
        <begin position="88"/>
        <end position="107"/>
    </location>
</feature>
<organism evidence="2 3">
    <name type="scientific">Actinorhabdospora filicis</name>
    <dbReference type="NCBI Taxonomy" id="1785913"/>
    <lineage>
        <taxon>Bacteria</taxon>
        <taxon>Bacillati</taxon>
        <taxon>Actinomycetota</taxon>
        <taxon>Actinomycetes</taxon>
        <taxon>Micromonosporales</taxon>
        <taxon>Micromonosporaceae</taxon>
        <taxon>Actinorhabdospora</taxon>
    </lineage>
</organism>
<reference evidence="2" key="1">
    <citation type="submission" date="2023-03" db="EMBL/GenBank/DDBJ databases">
        <title>Actinorhabdospora filicis NBRC 111898.</title>
        <authorList>
            <person name="Ichikawa N."/>
            <person name="Sato H."/>
            <person name="Tonouchi N."/>
        </authorList>
    </citation>
    <scope>NUCLEOTIDE SEQUENCE</scope>
    <source>
        <strain evidence="2">NBRC 111898</strain>
    </source>
</reference>